<keyword evidence="5 14" id="KW-0812">Transmembrane</keyword>
<dbReference type="EC" id="2.3.2.27" evidence="3"/>
<evidence type="ECO:0000256" key="10">
    <source>
        <dbReference type="ARBA" id="ARBA00022989"/>
    </source>
</evidence>
<evidence type="ECO:0000256" key="4">
    <source>
        <dbReference type="ARBA" id="ARBA00022679"/>
    </source>
</evidence>
<evidence type="ECO:0000256" key="9">
    <source>
        <dbReference type="ARBA" id="ARBA00022833"/>
    </source>
</evidence>
<feature type="domain" description="RING-type" evidence="15">
    <location>
        <begin position="1221"/>
        <end position="1265"/>
    </location>
</feature>
<comment type="subcellular location">
    <subcellularLocation>
        <location evidence="2">Membrane</location>
        <topology evidence="2">Multi-pass membrane protein</topology>
    </subcellularLocation>
</comment>
<keyword evidence="11 14" id="KW-0472">Membrane</keyword>
<dbReference type="PANTHER" id="PTHR45977">
    <property type="entry name" value="TARGET OF ERK KINASE MPK-1"/>
    <property type="match status" value="1"/>
</dbReference>
<evidence type="ECO:0000313" key="16">
    <source>
        <dbReference type="EMBL" id="CAE2260113.1"/>
    </source>
</evidence>
<dbReference type="EMBL" id="HBKQ01038066">
    <property type="protein sequence ID" value="CAE2260113.1"/>
    <property type="molecule type" value="Transcribed_RNA"/>
</dbReference>
<evidence type="ECO:0000256" key="11">
    <source>
        <dbReference type="ARBA" id="ARBA00023136"/>
    </source>
</evidence>
<feature type="transmembrane region" description="Helical" evidence="14">
    <location>
        <begin position="269"/>
        <end position="291"/>
    </location>
</feature>
<comment type="catalytic activity">
    <reaction evidence="1">
        <text>S-ubiquitinyl-[E2 ubiquitin-conjugating enzyme]-L-cysteine + [acceptor protein]-L-lysine = [E2 ubiquitin-conjugating enzyme]-L-cysteine + N(6)-ubiquitinyl-[acceptor protein]-L-lysine.</text>
        <dbReference type="EC" id="2.3.2.27"/>
    </reaction>
</comment>
<evidence type="ECO:0000259" key="15">
    <source>
        <dbReference type="PROSITE" id="PS50089"/>
    </source>
</evidence>
<feature type="region of interest" description="Disordered" evidence="13">
    <location>
        <begin position="318"/>
        <end position="353"/>
    </location>
</feature>
<evidence type="ECO:0000256" key="13">
    <source>
        <dbReference type="SAM" id="MobiDB-lite"/>
    </source>
</evidence>
<dbReference type="GO" id="GO:0016567">
    <property type="term" value="P:protein ubiquitination"/>
    <property type="evidence" value="ECO:0007669"/>
    <property type="project" value="TreeGrafter"/>
</dbReference>
<evidence type="ECO:0000256" key="12">
    <source>
        <dbReference type="PROSITE-ProRule" id="PRU00175"/>
    </source>
</evidence>
<dbReference type="GO" id="GO:0061630">
    <property type="term" value="F:ubiquitin protein ligase activity"/>
    <property type="evidence" value="ECO:0007669"/>
    <property type="project" value="UniProtKB-EC"/>
</dbReference>
<dbReference type="GO" id="GO:0016020">
    <property type="term" value="C:membrane"/>
    <property type="evidence" value="ECO:0007669"/>
    <property type="project" value="UniProtKB-SubCell"/>
</dbReference>
<dbReference type="GO" id="GO:0008270">
    <property type="term" value="F:zinc ion binding"/>
    <property type="evidence" value="ECO:0007669"/>
    <property type="project" value="UniProtKB-KW"/>
</dbReference>
<evidence type="ECO:0000256" key="8">
    <source>
        <dbReference type="ARBA" id="ARBA00022786"/>
    </source>
</evidence>
<feature type="region of interest" description="Disordered" evidence="13">
    <location>
        <begin position="211"/>
        <end position="258"/>
    </location>
</feature>
<dbReference type="PROSITE" id="PS50089">
    <property type="entry name" value="ZF_RING_2"/>
    <property type="match status" value="1"/>
</dbReference>
<organism evidence="16">
    <name type="scientific">Odontella aurita</name>
    <dbReference type="NCBI Taxonomy" id="265563"/>
    <lineage>
        <taxon>Eukaryota</taxon>
        <taxon>Sar</taxon>
        <taxon>Stramenopiles</taxon>
        <taxon>Ochrophyta</taxon>
        <taxon>Bacillariophyta</taxon>
        <taxon>Mediophyceae</taxon>
        <taxon>Biddulphiophycidae</taxon>
        <taxon>Eupodiscales</taxon>
        <taxon>Odontellaceae</taxon>
        <taxon>Odontella</taxon>
    </lineage>
</organism>
<dbReference type="Pfam" id="PF13639">
    <property type="entry name" value="zf-RING_2"/>
    <property type="match status" value="1"/>
</dbReference>
<feature type="transmembrane region" description="Helical" evidence="14">
    <location>
        <begin position="454"/>
        <end position="473"/>
    </location>
</feature>
<feature type="transmembrane region" description="Helical" evidence="14">
    <location>
        <begin position="558"/>
        <end position="575"/>
    </location>
</feature>
<feature type="transmembrane region" description="Helical" evidence="14">
    <location>
        <begin position="419"/>
        <end position="442"/>
    </location>
</feature>
<dbReference type="PANTHER" id="PTHR45977:SF4">
    <property type="entry name" value="RING-TYPE DOMAIN-CONTAINING PROTEIN"/>
    <property type="match status" value="1"/>
</dbReference>
<accession>A0A7S4JDA3</accession>
<keyword evidence="7 12" id="KW-0863">Zinc-finger</keyword>
<name>A0A7S4JDA3_9STRA</name>
<feature type="compositionally biased region" description="Low complexity" evidence="13">
    <location>
        <begin position="211"/>
        <end position="220"/>
    </location>
</feature>
<evidence type="ECO:0000256" key="1">
    <source>
        <dbReference type="ARBA" id="ARBA00000900"/>
    </source>
</evidence>
<keyword evidence="8" id="KW-0833">Ubl conjugation pathway</keyword>
<feature type="transmembrane region" description="Helical" evidence="14">
    <location>
        <begin position="527"/>
        <end position="546"/>
    </location>
</feature>
<protein>
    <recommendedName>
        <fullName evidence="3">RING-type E3 ubiquitin transferase</fullName>
        <ecNumber evidence="3">2.3.2.27</ecNumber>
    </recommendedName>
</protein>
<dbReference type="Gene3D" id="3.30.40.10">
    <property type="entry name" value="Zinc/RING finger domain, C3HC4 (zinc finger)"/>
    <property type="match status" value="1"/>
</dbReference>
<keyword evidence="4" id="KW-0808">Transferase</keyword>
<dbReference type="AlphaFoldDB" id="A0A7S4JDA3"/>
<keyword evidence="9" id="KW-0862">Zinc</keyword>
<evidence type="ECO:0000256" key="2">
    <source>
        <dbReference type="ARBA" id="ARBA00004141"/>
    </source>
</evidence>
<feature type="transmembrane region" description="Helical" evidence="14">
    <location>
        <begin position="485"/>
        <end position="506"/>
    </location>
</feature>
<evidence type="ECO:0000256" key="5">
    <source>
        <dbReference type="ARBA" id="ARBA00022692"/>
    </source>
</evidence>
<feature type="transmembrane region" description="Helical" evidence="14">
    <location>
        <begin position="1135"/>
        <end position="1166"/>
    </location>
</feature>
<gene>
    <name evidence="16" type="ORF">OAUR00152_LOCUS26289</name>
</gene>
<dbReference type="InterPro" id="IPR013083">
    <property type="entry name" value="Znf_RING/FYVE/PHD"/>
</dbReference>
<proteinExistence type="predicted"/>
<dbReference type="InterPro" id="IPR001841">
    <property type="entry name" value="Znf_RING"/>
</dbReference>
<dbReference type="SUPFAM" id="SSF57850">
    <property type="entry name" value="RING/U-box"/>
    <property type="match status" value="1"/>
</dbReference>
<sequence length="1279" mass="142551">MAARVDGGSGDGDDLATFTQIPLGRVSEILSPFLTCHSGHLRNADSTYAGRWDWMPRVFFIVGRTHQGSRRMEQLRRHIDGPVLLMYDLDGGDVDDNVPSGVVRLVPQQRSTDEACSHISVVRVPLHPKHVEIQVTANFENIYVGGSDDKPRRKRRKNVRHEPGDIYAWRLRLRDDEEASCWFDALSQALSEDPTLTEDRVDDMQPILTENSTSIDNSESNDSEEHTQPPLSQNSSPSLSHSYNHVTGGAGEGQRGRSAIPNRAPALKYYHYIFFISIIVIWTFAMGRLIMDHFNSSGEAPYHDGVVHDTCAGSTTMPNISTSSGPHAVETTKGIDSSFGESEDEKDTNPASDRSITRVLSLSISRLLGTLRSAFKETTKPSVAERPPLEETLLRNTLAMLESFRALKTYAQESFVVEYVWIALPSLLILVLSIASIFSNAFPRVGIALWDSRIWCVVIILVVIGVTIGMDAYSNYLRHSLEFGLYWEGYARVILSAGCLFSSNVFRKKALGRRPRHRMSAARKASAGLSAGVAILSLPLALRSIQDGRFLGSPSSRIYATSSFLSFFVGMYFLGRAIRHLSVAGIEVGEFIHGSSLLPARSLYFVLGVAGDALHFVLLQSGEIFLTLYKAFSPLRKAIIKVADEIVCLSSKCLSLLWNTQEWVAQLIATVSGRLGKLATAVLMRCRQGCRVVNHKFRSGFMIFRSKAIDPVVQILYLATKVFLGKTKDLWQGYILPAVRSAVYLIVKLVRKATKSINDQIVFPLFRLMRRIMALTVDTLFCLGEMLVHSVKALLHFFGKMFRRILSCVLHCVLLPLFEQCANALNRGLYILSNVISICLRQFIAICKALHSVISHFISQYFRPATAAMYTMCMVGVCSFTKKYWRLGASVISLHVSHQFALSAIAAPVCAQTQYALGAWALMLVGYSVAAAVLSADGRLVPQYVTIRNSALWHIDMHLGYFVYHTLSSGWQALSTGLKLLLHSIDIVIRQTFTKAWKIGEVLHKRGTKPLINAFSSGLRLVWDSPHFSMIASLFTLSLLYLHHAGVITRIIPGIPWSLATNLLVEIPAKASGLCNDILKQSRNVIPIKPVRFFFSSVYSPLIEVEGTSPSVALTCWAFVAVVKLTQNRIRTKTLALPVVFMYLMEATGLVLFRAFAVSCAIWLVLQVLVHNYETEQRELARTEFDSFQRDRPSSVPSAPVEIEGADPKLLRGEPLDRDECCICLDTFDSTTRSEVELPCGHHFHEICISDWLKSSVQKRRPLCRRATGGWDRVLEVVF</sequence>
<evidence type="ECO:0000256" key="6">
    <source>
        <dbReference type="ARBA" id="ARBA00022723"/>
    </source>
</evidence>
<evidence type="ECO:0000256" key="14">
    <source>
        <dbReference type="SAM" id="Phobius"/>
    </source>
</evidence>
<dbReference type="SMART" id="SM00184">
    <property type="entry name" value="RING"/>
    <property type="match status" value="1"/>
</dbReference>
<dbReference type="GO" id="GO:0006511">
    <property type="term" value="P:ubiquitin-dependent protein catabolic process"/>
    <property type="evidence" value="ECO:0007669"/>
    <property type="project" value="TreeGrafter"/>
</dbReference>
<feature type="compositionally biased region" description="Low complexity" evidence="13">
    <location>
        <begin position="228"/>
        <end position="245"/>
    </location>
</feature>
<evidence type="ECO:0000256" key="7">
    <source>
        <dbReference type="ARBA" id="ARBA00022771"/>
    </source>
</evidence>
<keyword evidence="10 14" id="KW-1133">Transmembrane helix</keyword>
<reference evidence="16" key="1">
    <citation type="submission" date="2021-01" db="EMBL/GenBank/DDBJ databases">
        <authorList>
            <person name="Corre E."/>
            <person name="Pelletier E."/>
            <person name="Niang G."/>
            <person name="Scheremetjew M."/>
            <person name="Finn R."/>
            <person name="Kale V."/>
            <person name="Holt S."/>
            <person name="Cochrane G."/>
            <person name="Meng A."/>
            <person name="Brown T."/>
            <person name="Cohen L."/>
        </authorList>
    </citation>
    <scope>NUCLEOTIDE SEQUENCE</scope>
    <source>
        <strain evidence="16">Isolate 1302-5</strain>
    </source>
</reference>
<evidence type="ECO:0000256" key="3">
    <source>
        <dbReference type="ARBA" id="ARBA00012483"/>
    </source>
</evidence>
<keyword evidence="6" id="KW-0479">Metal-binding</keyword>